<feature type="transmembrane region" description="Helical" evidence="1">
    <location>
        <begin position="91"/>
        <end position="109"/>
    </location>
</feature>
<sequence>MIAALICGPSTALSQFLSWAPMAYLGRISYGLYLWHWPWAVWLDLTHGVFKPLPAGIALAGTLASAVASYHLVEQPIRRGRLAAWFTPRRTVGAVALVMAVVLGWSFALRATQGVTPEHRWIVVTGDSVPLKLMGSLDAAAKAKGWAVDSAARGGCTPLAVELQEYDKPPHEGPGDCRPLRGLQHSLIGRHDPEIVFWWSRYETHQRWYEGRMIAPEQEEFWEIQEAEARATVDRLARDGATVVIAQAERPGIGLLAKCPVGDEECFPLDDYALNHDEYRRRWNAVIERIAADDPRVRTFRMDPLLCNSPEPVDPRRPAACDDHQSNGKLLREDGLHVTIDPFGRPTADAVLDEARSRSGAADSRTPRRVLVAVALIMAVTLTWSTAIRHAPNAPRDKTLVVVGDSVPFRLMEALDEAATKQGMAIDNASRGGCPPLSIELQEYLKPDHEGAGDCTMVADIQLGKLEADRPDVVFWWSRYEIHQRWLDGRIVGPDQEEFWVALKQDLDASVERLTSTGAVLVIGQTERPGGALAARCTPEDCHPLYDLMLNHDEYRRRWNQLIVDLAASDDRVRTFRLDPLLCDDLEPTAAVVPATCDDEQPDGTVLRPDGSHIAMDPYGPIVAEKVLQSVLTAAG</sequence>
<dbReference type="EMBL" id="CP019607">
    <property type="protein sequence ID" value="AQP49915.1"/>
    <property type="molecule type" value="Genomic_DNA"/>
</dbReference>
<dbReference type="OrthoDB" id="3404679at2"/>
<keyword evidence="1" id="KW-0812">Transmembrane</keyword>
<dbReference type="RefSeq" id="WP_077347698.1">
    <property type="nucleotide sequence ID" value="NZ_CP019607.1"/>
</dbReference>
<accession>A0A1Q2CUZ0</accession>
<dbReference type="PANTHER" id="PTHR23028">
    <property type="entry name" value="ACETYLTRANSFERASE"/>
    <property type="match status" value="1"/>
</dbReference>
<dbReference type="Proteomes" id="UP000188235">
    <property type="component" value="Chromosome"/>
</dbReference>
<dbReference type="PANTHER" id="PTHR23028:SF53">
    <property type="entry name" value="ACYL_TRANSF_3 DOMAIN-CONTAINING PROTEIN"/>
    <property type="match status" value="1"/>
</dbReference>
<dbReference type="AlphaFoldDB" id="A0A1Q2CUZ0"/>
<evidence type="ECO:0000313" key="4">
    <source>
        <dbReference type="Proteomes" id="UP000188235"/>
    </source>
</evidence>
<name>A0A1Q2CUZ0_9ACTN</name>
<dbReference type="Pfam" id="PF19040">
    <property type="entry name" value="SGNH"/>
    <property type="match status" value="2"/>
</dbReference>
<dbReference type="GO" id="GO:0016020">
    <property type="term" value="C:membrane"/>
    <property type="evidence" value="ECO:0007669"/>
    <property type="project" value="TreeGrafter"/>
</dbReference>
<evidence type="ECO:0000313" key="3">
    <source>
        <dbReference type="EMBL" id="AQP49915.1"/>
    </source>
</evidence>
<feature type="domain" description="SGNH" evidence="2">
    <location>
        <begin position="394"/>
        <end position="585"/>
    </location>
</feature>
<feature type="domain" description="SGNH" evidence="2">
    <location>
        <begin position="122"/>
        <end position="309"/>
    </location>
</feature>
<organism evidence="3 4">
    <name type="scientific">Tessaracoccus flavescens</name>
    <dbReference type="NCBI Taxonomy" id="399497"/>
    <lineage>
        <taxon>Bacteria</taxon>
        <taxon>Bacillati</taxon>
        <taxon>Actinomycetota</taxon>
        <taxon>Actinomycetes</taxon>
        <taxon>Propionibacteriales</taxon>
        <taxon>Propionibacteriaceae</taxon>
        <taxon>Tessaracoccus</taxon>
    </lineage>
</organism>
<dbReference type="InterPro" id="IPR043968">
    <property type="entry name" value="SGNH"/>
</dbReference>
<protein>
    <recommendedName>
        <fullName evidence="2">SGNH domain-containing protein</fullName>
    </recommendedName>
</protein>
<proteinExistence type="predicted"/>
<feature type="transmembrane region" description="Helical" evidence="1">
    <location>
        <begin position="49"/>
        <end position="70"/>
    </location>
</feature>
<dbReference type="InterPro" id="IPR050879">
    <property type="entry name" value="Acyltransferase_3"/>
</dbReference>
<keyword evidence="1" id="KW-0472">Membrane</keyword>
<dbReference type="STRING" id="399497.BW733_02770"/>
<gene>
    <name evidence="3" type="ORF">BW733_02770</name>
</gene>
<dbReference type="KEGG" id="tfa:BW733_02770"/>
<keyword evidence="1" id="KW-1133">Transmembrane helix</keyword>
<reference evidence="3 4" key="1">
    <citation type="journal article" date="2008" name="Int. J. Syst. Evol. Microbiol.">
        <title>Tessaracoccus flavescens sp. nov., isolated from marine sediment.</title>
        <authorList>
            <person name="Lee D.W."/>
            <person name="Lee S.D."/>
        </authorList>
    </citation>
    <scope>NUCLEOTIDE SEQUENCE [LARGE SCALE GENOMIC DNA]</scope>
    <source>
        <strain evidence="3 4">SST-39T</strain>
    </source>
</reference>
<dbReference type="GO" id="GO:0009103">
    <property type="term" value="P:lipopolysaccharide biosynthetic process"/>
    <property type="evidence" value="ECO:0007669"/>
    <property type="project" value="TreeGrafter"/>
</dbReference>
<evidence type="ECO:0000256" key="1">
    <source>
        <dbReference type="SAM" id="Phobius"/>
    </source>
</evidence>
<evidence type="ECO:0000259" key="2">
    <source>
        <dbReference type="Pfam" id="PF19040"/>
    </source>
</evidence>
<keyword evidence="4" id="KW-1185">Reference proteome</keyword>